<dbReference type="SUPFAM" id="SSF48371">
    <property type="entry name" value="ARM repeat"/>
    <property type="match status" value="1"/>
</dbReference>
<name>A0A975GFJ1_9BACT</name>
<gene>
    <name evidence="1" type="ORF">dnl_15010</name>
</gene>
<protein>
    <submittedName>
        <fullName evidence="1">HEAT repeat domain-containing protein</fullName>
    </submittedName>
</protein>
<dbReference type="InterPro" id="IPR016024">
    <property type="entry name" value="ARM-type_fold"/>
</dbReference>
<dbReference type="KEGG" id="dli:dnl_15010"/>
<dbReference type="Gene3D" id="1.25.10.10">
    <property type="entry name" value="Leucine-rich Repeat Variant"/>
    <property type="match status" value="1"/>
</dbReference>
<dbReference type="NCBIfam" id="NF045662">
    <property type="entry name" value="DVU0298_fam"/>
    <property type="match status" value="1"/>
</dbReference>
<reference evidence="1" key="1">
    <citation type="journal article" date="2021" name="Microb. Physiol.">
        <title>Proteogenomic Insights into the Physiology of Marine, Sulfate-Reducing, Filamentous Desulfonema limicola and Desulfonema magnum.</title>
        <authorList>
            <person name="Schnaars V."/>
            <person name="Wohlbrand L."/>
            <person name="Scheve S."/>
            <person name="Hinrichs C."/>
            <person name="Reinhardt R."/>
            <person name="Rabus R."/>
        </authorList>
    </citation>
    <scope>NUCLEOTIDE SEQUENCE</scope>
    <source>
        <strain evidence="1">5ac10</strain>
    </source>
</reference>
<evidence type="ECO:0000313" key="1">
    <source>
        <dbReference type="EMBL" id="QTA79245.1"/>
    </source>
</evidence>
<dbReference type="RefSeq" id="WP_207691013.1">
    <property type="nucleotide sequence ID" value="NZ_CP061799.1"/>
</dbReference>
<dbReference type="EMBL" id="CP061799">
    <property type="protein sequence ID" value="QTA79245.1"/>
    <property type="molecule type" value="Genomic_DNA"/>
</dbReference>
<keyword evidence="2" id="KW-1185">Reference proteome</keyword>
<proteinExistence type="predicted"/>
<dbReference type="Proteomes" id="UP000663720">
    <property type="component" value="Chromosome"/>
</dbReference>
<dbReference type="AlphaFoldDB" id="A0A975GFJ1"/>
<dbReference type="InterPro" id="IPR054701">
    <property type="entry name" value="DVU0298-like"/>
</dbReference>
<evidence type="ECO:0000313" key="2">
    <source>
        <dbReference type="Proteomes" id="UP000663720"/>
    </source>
</evidence>
<dbReference type="Pfam" id="PF13513">
    <property type="entry name" value="HEAT_EZ"/>
    <property type="match status" value="1"/>
</dbReference>
<dbReference type="InterPro" id="IPR011989">
    <property type="entry name" value="ARM-like"/>
</dbReference>
<sequence>MTTDKNNQKKIGARTIKKQISGFLLYPDFQKTIDNICKFPEQQLIGPLFSHFYNKEELIRWRAVTIMGIVVSRIAESGNMESARIVMRRLMWNLNDESGGIGWGSPEAMGEILSRNQALAREYHSILTSYVSEHGNFLEHEILQRGVLWGIGRLAHEQPDLIRHAAPDLIPFLKSHDPLHRGLAAWGCTALKHPSADLPLRELADDNTKIKIFLNQELVECSVSLLAAGQEI</sequence>
<accession>A0A975GFJ1</accession>
<organism evidence="1 2">
    <name type="scientific">Desulfonema limicola</name>
    <dbReference type="NCBI Taxonomy" id="45656"/>
    <lineage>
        <taxon>Bacteria</taxon>
        <taxon>Pseudomonadati</taxon>
        <taxon>Thermodesulfobacteriota</taxon>
        <taxon>Desulfobacteria</taxon>
        <taxon>Desulfobacterales</taxon>
        <taxon>Desulfococcaceae</taxon>
        <taxon>Desulfonema</taxon>
    </lineage>
</organism>